<dbReference type="InterPro" id="IPR004459">
    <property type="entry name" value="CobQ_synth"/>
</dbReference>
<dbReference type="SUPFAM" id="SSF52540">
    <property type="entry name" value="P-loop containing nucleoside triphosphate hydrolases"/>
    <property type="match status" value="1"/>
</dbReference>
<dbReference type="PROSITE" id="PS51274">
    <property type="entry name" value="GATASE_COBBQ"/>
    <property type="match status" value="1"/>
</dbReference>
<dbReference type="Gene3D" id="3.40.50.300">
    <property type="entry name" value="P-loop containing nucleotide triphosphate hydrolases"/>
    <property type="match status" value="1"/>
</dbReference>
<dbReference type="SUPFAM" id="SSF52317">
    <property type="entry name" value="Class I glutamine amidotransferase-like"/>
    <property type="match status" value="1"/>
</dbReference>
<evidence type="ECO:0000256" key="1">
    <source>
        <dbReference type="ARBA" id="ARBA00004953"/>
    </source>
</evidence>
<accession>A0ABP9E7H8</accession>
<evidence type="ECO:0000313" key="7">
    <source>
        <dbReference type="EMBL" id="GAA4868682.1"/>
    </source>
</evidence>
<evidence type="ECO:0000256" key="4">
    <source>
        <dbReference type="HAMAP-Rule" id="MF_00028"/>
    </source>
</evidence>
<dbReference type="NCBIfam" id="NF001989">
    <property type="entry name" value="PRK00784.1"/>
    <property type="match status" value="1"/>
</dbReference>
<dbReference type="HAMAP" id="MF_00028">
    <property type="entry name" value="CobQ"/>
    <property type="match status" value="1"/>
</dbReference>
<dbReference type="InterPro" id="IPR011698">
    <property type="entry name" value="GATase_3"/>
</dbReference>
<feature type="domain" description="CobQ/CobB/MinD/ParA nucleotide binding" evidence="5">
    <location>
        <begin position="6"/>
        <end position="230"/>
    </location>
</feature>
<dbReference type="Pfam" id="PF07685">
    <property type="entry name" value="GATase_3"/>
    <property type="match status" value="1"/>
</dbReference>
<evidence type="ECO:0000259" key="6">
    <source>
        <dbReference type="Pfam" id="PF07685"/>
    </source>
</evidence>
<dbReference type="InterPro" id="IPR033949">
    <property type="entry name" value="CobQ_GATase1"/>
</dbReference>
<evidence type="ECO:0000259" key="5">
    <source>
        <dbReference type="Pfam" id="PF01656"/>
    </source>
</evidence>
<dbReference type="InterPro" id="IPR047045">
    <property type="entry name" value="CobQ_N"/>
</dbReference>
<dbReference type="NCBIfam" id="TIGR00313">
    <property type="entry name" value="cobQ"/>
    <property type="match status" value="1"/>
</dbReference>
<comment type="similarity">
    <text evidence="4">Belongs to the CobB/CobQ family. CobQ subfamily.</text>
</comment>
<dbReference type="InterPro" id="IPR027417">
    <property type="entry name" value="P-loop_NTPase"/>
</dbReference>
<proteinExistence type="inferred from homology"/>
<organism evidence="7 8">
    <name type="scientific">Kitasatospora terrestris</name>
    <dbReference type="NCBI Taxonomy" id="258051"/>
    <lineage>
        <taxon>Bacteria</taxon>
        <taxon>Bacillati</taxon>
        <taxon>Actinomycetota</taxon>
        <taxon>Actinomycetes</taxon>
        <taxon>Kitasatosporales</taxon>
        <taxon>Streptomycetaceae</taxon>
        <taxon>Kitasatospora</taxon>
    </lineage>
</organism>
<dbReference type="Pfam" id="PF01656">
    <property type="entry name" value="CbiA"/>
    <property type="match status" value="1"/>
</dbReference>
<dbReference type="Proteomes" id="UP001501752">
    <property type="component" value="Unassembled WGS sequence"/>
</dbReference>
<keyword evidence="3 4" id="KW-0315">Glutamine amidotransferase</keyword>
<dbReference type="CDD" id="cd01750">
    <property type="entry name" value="GATase1_CobQ"/>
    <property type="match status" value="1"/>
</dbReference>
<feature type="domain" description="CobB/CobQ-like glutamine amidotransferase" evidence="6">
    <location>
        <begin position="259"/>
        <end position="431"/>
    </location>
</feature>
<dbReference type="RefSeq" id="WP_345699483.1">
    <property type="nucleotide sequence ID" value="NZ_BAABIS010000001.1"/>
</dbReference>
<dbReference type="CDD" id="cd05389">
    <property type="entry name" value="CobQ_N"/>
    <property type="match status" value="1"/>
</dbReference>
<dbReference type="PROSITE" id="PS51273">
    <property type="entry name" value="GATASE_TYPE_1"/>
    <property type="match status" value="1"/>
</dbReference>
<protein>
    <recommendedName>
        <fullName evidence="4">Cobyric acid synthase</fullName>
    </recommendedName>
</protein>
<keyword evidence="2 4" id="KW-0169">Cobalamin biosynthesis</keyword>
<dbReference type="PANTHER" id="PTHR21343:SF1">
    <property type="entry name" value="COBYRIC ACID SYNTHASE"/>
    <property type="match status" value="1"/>
</dbReference>
<evidence type="ECO:0000313" key="8">
    <source>
        <dbReference type="Proteomes" id="UP001501752"/>
    </source>
</evidence>
<sequence>MGNALLVAGTTSDAGKSVVTAGICRWLARQGVRVAPFKAQNMSLNSFVTADGAEIGRAQAMQAQAARVEPEAAMNPVLLKPGADARSQVVLLGKPVAEVGALDYRERKPYLLERSLECLADLRGRYEVVICEGAGSPAEINLRDRDIANMGLATAAKLPVVVVGDIDRGGVFAAMYGTLALLSAQDQALVAGWFVNKFRGDARLLAPGLEMLRELTGRPVLGTLPMLSGLWLDAEDSLDLTTVVESGASAGPVGADVLRVAVVRFPRLSNFTDLDALAQEPGVLVRWATRPEELADADLVVLPGTRATVADLAWLRERGMEAPLKARAAAGRPVLGVCGGYQMLGREIVDEVESRTGGAEGLGLLPTRVVFGREKVLARPVGEAYGERVEGYEIHHGVVTVDDSAEEAFLDGCRVGAVWGTTWHGALENDGFRRAFLREVAAVSGRAFVPAPDVSFAAAREERLDRLGDLIEEHADTDALWKLIEGGAPAGMPFVPPGAIGESGK</sequence>
<comment type="caution">
    <text evidence="7">The sequence shown here is derived from an EMBL/GenBank/DDBJ whole genome shotgun (WGS) entry which is preliminary data.</text>
</comment>
<evidence type="ECO:0000256" key="3">
    <source>
        <dbReference type="ARBA" id="ARBA00022962"/>
    </source>
</evidence>
<dbReference type="InterPro" id="IPR002586">
    <property type="entry name" value="CobQ/CobB/MinD/ParA_Nub-bd_dom"/>
</dbReference>
<name>A0ABP9E7H8_9ACTN</name>
<keyword evidence="8" id="KW-1185">Reference proteome</keyword>
<dbReference type="PANTHER" id="PTHR21343">
    <property type="entry name" value="DETHIOBIOTIN SYNTHETASE"/>
    <property type="match status" value="1"/>
</dbReference>
<evidence type="ECO:0000256" key="2">
    <source>
        <dbReference type="ARBA" id="ARBA00022573"/>
    </source>
</evidence>
<feature type="active site" description="Nucleophile" evidence="4">
    <location>
        <position position="338"/>
    </location>
</feature>
<comment type="function">
    <text evidence="4">Catalyzes amidations at positions B, D, E, and G on adenosylcobyrinic A,C-diamide. NH(2) groups are provided by glutamine, and one molecule of ATP is hydrogenolyzed for each amidation.</text>
</comment>
<feature type="active site" evidence="4">
    <location>
        <position position="424"/>
    </location>
</feature>
<dbReference type="EMBL" id="BAABIS010000001">
    <property type="protein sequence ID" value="GAA4868682.1"/>
    <property type="molecule type" value="Genomic_DNA"/>
</dbReference>
<reference evidence="8" key="1">
    <citation type="journal article" date="2019" name="Int. J. Syst. Evol. Microbiol.">
        <title>The Global Catalogue of Microorganisms (GCM) 10K type strain sequencing project: providing services to taxonomists for standard genome sequencing and annotation.</title>
        <authorList>
            <consortium name="The Broad Institute Genomics Platform"/>
            <consortium name="The Broad Institute Genome Sequencing Center for Infectious Disease"/>
            <person name="Wu L."/>
            <person name="Ma J."/>
        </authorList>
    </citation>
    <scope>NUCLEOTIDE SEQUENCE [LARGE SCALE GENOMIC DNA]</scope>
    <source>
        <strain evidence="8">JCM 13006</strain>
    </source>
</reference>
<comment type="pathway">
    <text evidence="1 4">Cofactor biosynthesis; adenosylcobalamin biosynthesis.</text>
</comment>
<dbReference type="InterPro" id="IPR029062">
    <property type="entry name" value="Class_I_gatase-like"/>
</dbReference>
<dbReference type="Gene3D" id="3.40.50.880">
    <property type="match status" value="1"/>
</dbReference>
<gene>
    <name evidence="4" type="primary">cobQ</name>
    <name evidence="7" type="ORF">GCM10023235_54200</name>
</gene>